<evidence type="ECO:0000313" key="3">
    <source>
        <dbReference type="Proteomes" id="UP001311232"/>
    </source>
</evidence>
<organism evidence="2 3">
    <name type="scientific">Crenichthys baileyi</name>
    <name type="common">White River springfish</name>
    <dbReference type="NCBI Taxonomy" id="28760"/>
    <lineage>
        <taxon>Eukaryota</taxon>
        <taxon>Metazoa</taxon>
        <taxon>Chordata</taxon>
        <taxon>Craniata</taxon>
        <taxon>Vertebrata</taxon>
        <taxon>Euteleostomi</taxon>
        <taxon>Actinopterygii</taxon>
        <taxon>Neopterygii</taxon>
        <taxon>Teleostei</taxon>
        <taxon>Neoteleostei</taxon>
        <taxon>Acanthomorphata</taxon>
        <taxon>Ovalentaria</taxon>
        <taxon>Atherinomorphae</taxon>
        <taxon>Cyprinodontiformes</taxon>
        <taxon>Goodeidae</taxon>
        <taxon>Crenichthys</taxon>
    </lineage>
</organism>
<feature type="compositionally biased region" description="Acidic residues" evidence="1">
    <location>
        <begin position="35"/>
        <end position="54"/>
    </location>
</feature>
<proteinExistence type="predicted"/>
<comment type="caution">
    <text evidence="2">The sequence shown here is derived from an EMBL/GenBank/DDBJ whole genome shotgun (WGS) entry which is preliminary data.</text>
</comment>
<dbReference type="AlphaFoldDB" id="A0AAV9QYA1"/>
<feature type="region of interest" description="Disordered" evidence="1">
    <location>
        <begin position="142"/>
        <end position="175"/>
    </location>
</feature>
<evidence type="ECO:0000313" key="2">
    <source>
        <dbReference type="EMBL" id="KAK5600760.1"/>
    </source>
</evidence>
<feature type="compositionally biased region" description="Basic and acidic residues" evidence="1">
    <location>
        <begin position="55"/>
        <end position="65"/>
    </location>
</feature>
<dbReference type="EMBL" id="JAHHUM010002796">
    <property type="protein sequence ID" value="KAK5600760.1"/>
    <property type="molecule type" value="Genomic_DNA"/>
</dbReference>
<protein>
    <submittedName>
        <fullName evidence="2">Uncharacterized protein</fullName>
    </submittedName>
</protein>
<sequence>MSSSATFNKPGGPGTCVPREMDGEDEQWDTGTQNEGEEEEENTEVYEEEEEDKDAEDKRDNEGYEAVWVKEKVKEKEKKDDYDNHCDEHDERLDDEVYKKGSLSRRRPASSFTEGGGLRAYGFEVRGLTGCRMHARTHVRRDLRIPGSPDSEKAYWRSAPGRWSKDPVGEFASGR</sequence>
<gene>
    <name evidence="2" type="ORF">CRENBAI_010613</name>
</gene>
<evidence type="ECO:0000256" key="1">
    <source>
        <dbReference type="SAM" id="MobiDB-lite"/>
    </source>
</evidence>
<keyword evidence="3" id="KW-1185">Reference proteome</keyword>
<name>A0AAV9QYA1_9TELE</name>
<dbReference type="Proteomes" id="UP001311232">
    <property type="component" value="Unassembled WGS sequence"/>
</dbReference>
<feature type="compositionally biased region" description="Basic and acidic residues" evidence="1">
    <location>
        <begin position="142"/>
        <end position="155"/>
    </location>
</feature>
<accession>A0AAV9QYA1</accession>
<feature type="region of interest" description="Disordered" evidence="1">
    <location>
        <begin position="1"/>
        <end position="65"/>
    </location>
</feature>
<reference evidence="2 3" key="1">
    <citation type="submission" date="2021-06" db="EMBL/GenBank/DDBJ databases">
        <authorList>
            <person name="Palmer J.M."/>
        </authorList>
    </citation>
    <scope>NUCLEOTIDE SEQUENCE [LARGE SCALE GENOMIC DNA]</scope>
    <source>
        <strain evidence="2 3">MEX-2019</strain>
        <tissue evidence="2">Muscle</tissue>
    </source>
</reference>